<accession>A0A8H7UQV6</accession>
<dbReference type="GO" id="GO:0010737">
    <property type="term" value="P:protein kinase A signaling"/>
    <property type="evidence" value="ECO:0007669"/>
    <property type="project" value="TreeGrafter"/>
</dbReference>
<proteinExistence type="inferred from homology"/>
<dbReference type="PANTHER" id="PTHR12832:SF11">
    <property type="entry name" value="LD23868P"/>
    <property type="match status" value="1"/>
</dbReference>
<protein>
    <submittedName>
        <fullName evidence="3">Uncharacterized protein</fullName>
    </submittedName>
</protein>
<name>A0A8H7UQV6_9FUNG</name>
<feature type="region of interest" description="Disordered" evidence="2">
    <location>
        <begin position="152"/>
        <end position="186"/>
    </location>
</feature>
<dbReference type="Proteomes" id="UP000612746">
    <property type="component" value="Unassembled WGS sequence"/>
</dbReference>
<dbReference type="InterPro" id="IPR008862">
    <property type="entry name" value="Tcp11"/>
</dbReference>
<keyword evidence="4" id="KW-1185">Reference proteome</keyword>
<evidence type="ECO:0000313" key="3">
    <source>
        <dbReference type="EMBL" id="KAG2187614.1"/>
    </source>
</evidence>
<evidence type="ECO:0000256" key="1">
    <source>
        <dbReference type="ARBA" id="ARBA00010954"/>
    </source>
</evidence>
<dbReference type="AlphaFoldDB" id="A0A8H7UQV6"/>
<reference evidence="3" key="1">
    <citation type="submission" date="2020-12" db="EMBL/GenBank/DDBJ databases">
        <title>Metabolic potential, ecology and presence of endohyphal bacteria is reflected in genomic diversity of Mucoromycotina.</title>
        <authorList>
            <person name="Muszewska A."/>
            <person name="Okrasinska A."/>
            <person name="Steczkiewicz K."/>
            <person name="Drgas O."/>
            <person name="Orlowska M."/>
            <person name="Perlinska-Lenart U."/>
            <person name="Aleksandrzak-Piekarczyk T."/>
            <person name="Szatraj K."/>
            <person name="Zielenkiewicz U."/>
            <person name="Pilsyk S."/>
            <person name="Malc E."/>
            <person name="Mieczkowski P."/>
            <person name="Kruszewska J.S."/>
            <person name="Biernat P."/>
            <person name="Pawlowska J."/>
        </authorList>
    </citation>
    <scope>NUCLEOTIDE SEQUENCE</scope>
    <source>
        <strain evidence="3">WA0000051536</strain>
    </source>
</reference>
<comment type="similarity">
    <text evidence="1">Belongs to the TCP11 family.</text>
</comment>
<dbReference type="EMBL" id="JAEPRA010000003">
    <property type="protein sequence ID" value="KAG2187614.1"/>
    <property type="molecule type" value="Genomic_DNA"/>
</dbReference>
<feature type="region of interest" description="Disordered" evidence="2">
    <location>
        <begin position="87"/>
        <end position="109"/>
    </location>
</feature>
<gene>
    <name evidence="3" type="ORF">INT44_005303</name>
</gene>
<sequence>MQFNDLYHRRQRVTSYGQSEVATSEGCGWHLPKIDNIATVNSHSPEHKESNIDQSHWYICAWPHCWAAIIRSYACLSRQRRRQRLNAGFHRRSRMSLDSAPPKPTQASRLLAHSPVSWKSCSLPRAPRSAQATRKSRLLKCHIHYYKPSGGSQHNDSLGPTSECDLDSMDGMNDDRRSTSSKGPLSTIVNMYKNTSHVQSMDLVSSLKVDHMGQNEYVGPLSMDLWVPPINSKTLHELKVPDIFNNAQFRHDVIFDPNLTFRANLDGKSGKLKRRRAEKYWRMVELAVNTDRIYKNSPTRYEYLRVIINELVDILSSLVPHIAIAGMPQFSPNTSHIRKVLDCDLIIQQLKHDVLDVEEISNFLFKTFSSACFPSRLPLVLYLQVLFSSQHYGKAIKQCFTIAEVIKLDIANQALRQYRGFLVETCVDYELRHFLRLHANNQMRLFSILDWLKEAWNRDGKEKPFLNIYHSGKSETMANAMIIPFRSVRLFTFSQIAVVRLVTDDDETKTALGVHHTLFPTTFNLDEYRMTNQFRNEYQNIIVMAILLLPFHQLAGKYATRKDLLQLKDTLKVLLKKVIEVNSRHPMTDRVSSFDLILEVCSTAIRIRQKRQPNFTMSEDTITQKTARFWCQWLGQNLRPSSAIYCLMYHRIGKLLTDLSQSRRVDDSEFEALGLHGLDEDIRQLGGKIALVADINLRTFNILYASIVKRLSQLHFFDGINVIDSSE</sequence>
<dbReference type="OrthoDB" id="276323at2759"/>
<evidence type="ECO:0000256" key="2">
    <source>
        <dbReference type="SAM" id="MobiDB-lite"/>
    </source>
</evidence>
<dbReference type="Pfam" id="PF05794">
    <property type="entry name" value="Tcp11"/>
    <property type="match status" value="1"/>
</dbReference>
<organism evidence="3 4">
    <name type="scientific">Umbelopsis vinacea</name>
    <dbReference type="NCBI Taxonomy" id="44442"/>
    <lineage>
        <taxon>Eukaryota</taxon>
        <taxon>Fungi</taxon>
        <taxon>Fungi incertae sedis</taxon>
        <taxon>Mucoromycota</taxon>
        <taxon>Mucoromycotina</taxon>
        <taxon>Umbelopsidomycetes</taxon>
        <taxon>Umbelopsidales</taxon>
        <taxon>Umbelopsidaceae</taxon>
        <taxon>Umbelopsis</taxon>
    </lineage>
</organism>
<evidence type="ECO:0000313" key="4">
    <source>
        <dbReference type="Proteomes" id="UP000612746"/>
    </source>
</evidence>
<dbReference type="PANTHER" id="PTHR12832">
    <property type="entry name" value="TESTIS-SPECIFIC PROTEIN PBS13 T-COMPLEX 11"/>
    <property type="match status" value="1"/>
</dbReference>
<comment type="caution">
    <text evidence="3">The sequence shown here is derived from an EMBL/GenBank/DDBJ whole genome shotgun (WGS) entry which is preliminary data.</text>
</comment>